<organism evidence="1 2">
    <name type="scientific">Elysia chlorotica</name>
    <name type="common">Eastern emerald elysia</name>
    <name type="synonym">Sea slug</name>
    <dbReference type="NCBI Taxonomy" id="188477"/>
    <lineage>
        <taxon>Eukaryota</taxon>
        <taxon>Metazoa</taxon>
        <taxon>Spiralia</taxon>
        <taxon>Lophotrochozoa</taxon>
        <taxon>Mollusca</taxon>
        <taxon>Gastropoda</taxon>
        <taxon>Heterobranchia</taxon>
        <taxon>Euthyneura</taxon>
        <taxon>Panpulmonata</taxon>
        <taxon>Sacoglossa</taxon>
        <taxon>Placobranchoidea</taxon>
        <taxon>Plakobranchidae</taxon>
        <taxon>Elysia</taxon>
    </lineage>
</organism>
<sequence length="251" mass="28842">MNLVPRDHAKSVAVNALIERYWVKAVWNNEMDFFGIKGWSCYYCIEGVEPSRVVVFVLVHDPLKKILLIHGNDHFLVNTVIVSSKCVVGNVYRLHIESMPGPGIVTSSTYRLPIPLSTNPENTIDDNDLDESTIYLCTPSMFNFHNGNSGDEAVLAECAFDNENNIHVINHNVKTTFEWHCIDYNADIQQVPVPNKDHSLHGNKVNIPWIKLMKNTLQLEYQIDDTEQRLPEHCLECCLYRVHAKYKDDRF</sequence>
<evidence type="ECO:0000313" key="1">
    <source>
        <dbReference type="EMBL" id="RUS71499.1"/>
    </source>
</evidence>
<keyword evidence="2" id="KW-1185">Reference proteome</keyword>
<gene>
    <name evidence="1" type="ORF">EGW08_020750</name>
</gene>
<proteinExistence type="predicted"/>
<evidence type="ECO:0000313" key="2">
    <source>
        <dbReference type="Proteomes" id="UP000271974"/>
    </source>
</evidence>
<dbReference type="AlphaFoldDB" id="A0A3S0Z647"/>
<feature type="non-terminal residue" evidence="1">
    <location>
        <position position="251"/>
    </location>
</feature>
<accession>A0A3S0Z647</accession>
<dbReference type="Proteomes" id="UP000271974">
    <property type="component" value="Unassembled WGS sequence"/>
</dbReference>
<dbReference type="EMBL" id="RQTK01001204">
    <property type="protein sequence ID" value="RUS71499.1"/>
    <property type="molecule type" value="Genomic_DNA"/>
</dbReference>
<name>A0A3S0Z647_ELYCH</name>
<comment type="caution">
    <text evidence="1">The sequence shown here is derived from an EMBL/GenBank/DDBJ whole genome shotgun (WGS) entry which is preliminary data.</text>
</comment>
<reference evidence="1 2" key="1">
    <citation type="submission" date="2019-01" db="EMBL/GenBank/DDBJ databases">
        <title>A draft genome assembly of the solar-powered sea slug Elysia chlorotica.</title>
        <authorList>
            <person name="Cai H."/>
            <person name="Li Q."/>
            <person name="Fang X."/>
            <person name="Li J."/>
            <person name="Curtis N.E."/>
            <person name="Altenburger A."/>
            <person name="Shibata T."/>
            <person name="Feng M."/>
            <person name="Maeda T."/>
            <person name="Schwartz J.A."/>
            <person name="Shigenobu S."/>
            <person name="Lundholm N."/>
            <person name="Nishiyama T."/>
            <person name="Yang H."/>
            <person name="Hasebe M."/>
            <person name="Li S."/>
            <person name="Pierce S.K."/>
            <person name="Wang J."/>
        </authorList>
    </citation>
    <scope>NUCLEOTIDE SEQUENCE [LARGE SCALE GENOMIC DNA]</scope>
    <source>
        <strain evidence="1">EC2010</strain>
        <tissue evidence="1">Whole organism of an adult</tissue>
    </source>
</reference>
<protein>
    <submittedName>
        <fullName evidence="1">Uncharacterized protein</fullName>
    </submittedName>
</protein>